<dbReference type="AlphaFoldDB" id="A0AAV5MHN4"/>
<evidence type="ECO:0000313" key="1">
    <source>
        <dbReference type="EMBL" id="GKV49022.1"/>
    </source>
</evidence>
<accession>A0AAV5MHN4</accession>
<keyword evidence="2" id="KW-1185">Reference proteome</keyword>
<name>A0AAV5MHN4_9ROSI</name>
<protein>
    <submittedName>
        <fullName evidence="1">Uncharacterized protein</fullName>
    </submittedName>
</protein>
<reference evidence="1 2" key="1">
    <citation type="journal article" date="2021" name="Commun. Biol.">
        <title>The genome of Shorea leprosula (Dipterocarpaceae) highlights the ecological relevance of drought in aseasonal tropical rainforests.</title>
        <authorList>
            <person name="Ng K.K.S."/>
            <person name="Kobayashi M.J."/>
            <person name="Fawcett J.A."/>
            <person name="Hatakeyama M."/>
            <person name="Paape T."/>
            <person name="Ng C.H."/>
            <person name="Ang C.C."/>
            <person name="Tnah L.H."/>
            <person name="Lee C.T."/>
            <person name="Nishiyama T."/>
            <person name="Sese J."/>
            <person name="O'Brien M.J."/>
            <person name="Copetti D."/>
            <person name="Mohd Noor M.I."/>
            <person name="Ong R.C."/>
            <person name="Putra M."/>
            <person name="Sireger I.Z."/>
            <person name="Indrioko S."/>
            <person name="Kosugi Y."/>
            <person name="Izuno A."/>
            <person name="Isagi Y."/>
            <person name="Lee S.L."/>
            <person name="Shimizu K.K."/>
        </authorList>
    </citation>
    <scope>NUCLEOTIDE SEQUENCE [LARGE SCALE GENOMIC DNA]</scope>
    <source>
        <strain evidence="1">214</strain>
    </source>
</reference>
<dbReference type="EMBL" id="BPVZ01000281">
    <property type="protein sequence ID" value="GKV49022.1"/>
    <property type="molecule type" value="Genomic_DNA"/>
</dbReference>
<gene>
    <name evidence="1" type="ORF">SLEP1_g55796</name>
</gene>
<comment type="caution">
    <text evidence="1">The sequence shown here is derived from an EMBL/GenBank/DDBJ whole genome shotgun (WGS) entry which is preliminary data.</text>
</comment>
<organism evidence="1 2">
    <name type="scientific">Rubroshorea leprosula</name>
    <dbReference type="NCBI Taxonomy" id="152421"/>
    <lineage>
        <taxon>Eukaryota</taxon>
        <taxon>Viridiplantae</taxon>
        <taxon>Streptophyta</taxon>
        <taxon>Embryophyta</taxon>
        <taxon>Tracheophyta</taxon>
        <taxon>Spermatophyta</taxon>
        <taxon>Magnoliopsida</taxon>
        <taxon>eudicotyledons</taxon>
        <taxon>Gunneridae</taxon>
        <taxon>Pentapetalae</taxon>
        <taxon>rosids</taxon>
        <taxon>malvids</taxon>
        <taxon>Malvales</taxon>
        <taxon>Dipterocarpaceae</taxon>
        <taxon>Rubroshorea</taxon>
    </lineage>
</organism>
<sequence length="58" mass="6400">MLGFDGTQARVLLNPACLGSMEPTRGFCRTQVLGSLESNTPGFLSHSFSKFITDFLFR</sequence>
<evidence type="ECO:0000313" key="2">
    <source>
        <dbReference type="Proteomes" id="UP001054252"/>
    </source>
</evidence>
<dbReference type="Proteomes" id="UP001054252">
    <property type="component" value="Unassembled WGS sequence"/>
</dbReference>
<proteinExistence type="predicted"/>